<evidence type="ECO:0000313" key="4">
    <source>
        <dbReference type="Proteomes" id="UP000230821"/>
    </source>
</evidence>
<dbReference type="InterPro" id="IPR019734">
    <property type="entry name" value="TPR_rpt"/>
</dbReference>
<evidence type="ECO:0000256" key="1">
    <source>
        <dbReference type="PROSITE-ProRule" id="PRU00339"/>
    </source>
</evidence>
<accession>A0A2G6KBB7</accession>
<dbReference type="AlphaFoldDB" id="A0A2G6KBB7"/>
<proteinExistence type="predicted"/>
<dbReference type="Pfam" id="PF13414">
    <property type="entry name" value="TPR_11"/>
    <property type="match status" value="1"/>
</dbReference>
<dbReference type="PROSITE" id="PS50293">
    <property type="entry name" value="TPR_REGION"/>
    <property type="match status" value="1"/>
</dbReference>
<dbReference type="EMBL" id="PDSK01000105">
    <property type="protein sequence ID" value="PIE32964.1"/>
    <property type="molecule type" value="Genomic_DNA"/>
</dbReference>
<dbReference type="Gene3D" id="1.25.40.10">
    <property type="entry name" value="Tetratricopeptide repeat domain"/>
    <property type="match status" value="1"/>
</dbReference>
<feature type="repeat" description="TPR" evidence="1">
    <location>
        <begin position="384"/>
        <end position="417"/>
    </location>
</feature>
<name>A0A2G6KBB7_9BACT</name>
<reference evidence="3 4" key="1">
    <citation type="submission" date="2017-10" db="EMBL/GenBank/DDBJ databases">
        <title>Novel microbial diversity and functional potential in the marine mammal oral microbiome.</title>
        <authorList>
            <person name="Dudek N.K."/>
            <person name="Sun C.L."/>
            <person name="Burstein D."/>
            <person name="Kantor R.S."/>
            <person name="Aliaga Goltsman D.S."/>
            <person name="Bik E.M."/>
            <person name="Thomas B.C."/>
            <person name="Banfield J.F."/>
            <person name="Relman D.A."/>
        </authorList>
    </citation>
    <scope>NUCLEOTIDE SEQUENCE [LARGE SCALE GENOMIC DNA]</scope>
    <source>
        <strain evidence="3">DOLJORAL78_47_16</strain>
    </source>
</reference>
<dbReference type="SMART" id="SM00028">
    <property type="entry name" value="TPR"/>
    <property type="match status" value="1"/>
</dbReference>
<gene>
    <name evidence="3" type="ORF">CSA56_13615</name>
</gene>
<protein>
    <recommendedName>
        <fullName evidence="2">VWFA domain-containing protein</fullName>
    </recommendedName>
</protein>
<evidence type="ECO:0000259" key="2">
    <source>
        <dbReference type="SMART" id="SM00327"/>
    </source>
</evidence>
<dbReference type="Gene3D" id="3.40.50.410">
    <property type="entry name" value="von Willebrand factor, type A domain"/>
    <property type="match status" value="1"/>
</dbReference>
<keyword evidence="1" id="KW-0802">TPR repeat</keyword>
<dbReference type="InterPro" id="IPR011990">
    <property type="entry name" value="TPR-like_helical_dom_sf"/>
</dbReference>
<dbReference type="SUPFAM" id="SSF53300">
    <property type="entry name" value="vWA-like"/>
    <property type="match status" value="1"/>
</dbReference>
<dbReference type="Proteomes" id="UP000230821">
    <property type="component" value="Unassembled WGS sequence"/>
</dbReference>
<sequence length="598" mass="66545">MKRERVVLFMLCVLGLFGYFSSEVMAIDAYFDSEISTDLDYTPNSGTLLVRMIDEEVPQIIPDIEFKRTIYVEIIFDASKTMGEPDINGIRKIDVAKQLVSILVKHFPQEDTQFALRLNGAALPNNCLDSELVVPFSHNNGQHVMDVISGIQPTGLSPLAYSLRQVLNDFSGTVGSKVVFVITDGAETCDVEPVDTCTVTMDMLVQAEFEGDINILGVNTIYDDVRALLSCLAARGNGKFLDSNRNSGREFAQLIRDSSQLTYSVSRILDPDVLSEGKILGLLNRRIGDATELADTVASQSSGTDVSVTPGIIQRSTTGFEIQDIDVVELPETQAGFSSHELPPGVYKIEFTTTPPLAAYFTIDQGQELTVGMVRSGNGFDLYDRVHLALGNLYYDREEIEEAVEEYQKVLEYDPRNVDAHLNLGIIYQDILADEEKAALHYKTYIELQGPRLEDVSKWFREVQGLPSEEEELERRTQEREEILARQQAAELAAEEEAAREKERQKALDAYNEILTANPNIRELSEDDVISGADKLAVIVSSATSASRAEKVALDVGKRMMNLLGGQPEVYIYRENDSVNVVIRAIYDDASQQYVIVE</sequence>
<comment type="caution">
    <text evidence="3">The sequence shown here is derived from an EMBL/GenBank/DDBJ whole genome shotgun (WGS) entry which is preliminary data.</text>
</comment>
<evidence type="ECO:0000313" key="3">
    <source>
        <dbReference type="EMBL" id="PIE32964.1"/>
    </source>
</evidence>
<feature type="domain" description="VWFA" evidence="2">
    <location>
        <begin position="69"/>
        <end position="259"/>
    </location>
</feature>
<organism evidence="3 4">
    <name type="scientific">candidate division KSB3 bacterium</name>
    <dbReference type="NCBI Taxonomy" id="2044937"/>
    <lineage>
        <taxon>Bacteria</taxon>
        <taxon>candidate division KSB3</taxon>
    </lineage>
</organism>
<dbReference type="SMART" id="SM00327">
    <property type="entry name" value="VWA"/>
    <property type="match status" value="1"/>
</dbReference>
<dbReference type="PROSITE" id="PS50005">
    <property type="entry name" value="TPR"/>
    <property type="match status" value="1"/>
</dbReference>
<dbReference type="InterPro" id="IPR002035">
    <property type="entry name" value="VWF_A"/>
</dbReference>
<dbReference type="InterPro" id="IPR036465">
    <property type="entry name" value="vWFA_dom_sf"/>
</dbReference>
<dbReference type="SUPFAM" id="SSF48452">
    <property type="entry name" value="TPR-like"/>
    <property type="match status" value="1"/>
</dbReference>